<evidence type="ECO:0000313" key="1">
    <source>
        <dbReference type="EMBL" id="KON32388.1"/>
    </source>
</evidence>
<gene>
    <name evidence="1" type="ORF">AC478_00405</name>
</gene>
<comment type="caution">
    <text evidence="1">The sequence shown here is derived from an EMBL/GenBank/DDBJ whole genome shotgun (WGS) entry which is preliminary data.</text>
</comment>
<dbReference type="Proteomes" id="UP000054016">
    <property type="component" value="Unassembled WGS sequence"/>
</dbReference>
<dbReference type="EMBL" id="LFWV01000003">
    <property type="protein sequence ID" value="KON32388.1"/>
    <property type="molecule type" value="Genomic_DNA"/>
</dbReference>
<proteinExistence type="predicted"/>
<accession>A0A0M0BUT5</accession>
<dbReference type="AlphaFoldDB" id="A0A0M0BUT5"/>
<organism evidence="1 2">
    <name type="scientific">miscellaneous Crenarchaeota group-1 archaeon SG8-32-3</name>
    <dbReference type="NCBI Taxonomy" id="1685125"/>
    <lineage>
        <taxon>Archaea</taxon>
        <taxon>Candidatus Bathyarchaeota</taxon>
        <taxon>MCG-1</taxon>
    </lineage>
</organism>
<reference evidence="2" key="1">
    <citation type="submission" date="2015-06" db="EMBL/GenBank/DDBJ databases">
        <title>New insights into the roles of widespread benthic archaea in carbon and nitrogen cycling.</title>
        <authorList>
            <person name="Lazar C.S."/>
            <person name="Baker B.J."/>
            <person name="Seitz K.W."/>
            <person name="Hyde A.S."/>
            <person name="Dick G.J."/>
            <person name="Hinrichs K.-U."/>
            <person name="Teske A.P."/>
        </authorList>
    </citation>
    <scope>NUCLEOTIDE SEQUENCE [LARGE SCALE GENOMIC DNA]</scope>
</reference>
<sequence>MRDGTDEIIKTKLYGEIETLEKQYHALKGYLEDKEDDSLEIVASLKGFKDTLNKISTHVLTLYTLEGQKAKITWDSLLTNIDHALETLQSSRSEPKPAIQLALNISEPKIEEVISYLLTLKKSLQ</sequence>
<protein>
    <submittedName>
        <fullName evidence="1">Uncharacterized protein</fullName>
    </submittedName>
</protein>
<name>A0A0M0BUT5_9ARCH</name>
<evidence type="ECO:0000313" key="2">
    <source>
        <dbReference type="Proteomes" id="UP000054016"/>
    </source>
</evidence>